<keyword evidence="1" id="KW-0812">Transmembrane</keyword>
<evidence type="ECO:0000256" key="1">
    <source>
        <dbReference type="SAM" id="Phobius"/>
    </source>
</evidence>
<reference evidence="2" key="1">
    <citation type="submission" date="2013-04" db="EMBL/GenBank/DDBJ databases">
        <authorList>
            <person name="Harkins D.M."/>
            <person name="Durkin A.S."/>
            <person name="Selengut J.D."/>
            <person name="Sanka R."/>
            <person name="DePew J."/>
            <person name="Purushe J."/>
            <person name="Ahmed A."/>
            <person name="van der Linden H."/>
            <person name="Goris M.G.A."/>
            <person name="Hartskeerl R.A."/>
            <person name="Vinetz J.M."/>
            <person name="Sutton G.G."/>
            <person name="Nelson W.C."/>
            <person name="Fouts D.E."/>
        </authorList>
    </citation>
    <scope>NUCLEOTIDE SEQUENCE [LARGE SCALE GENOMIC DNA]</scope>
    <source>
        <strain evidence="2">BUT 6</strain>
    </source>
</reference>
<protein>
    <submittedName>
        <fullName evidence="2">Oxidoreductase, short chain dehydrogenase/reductase domain protein</fullName>
    </submittedName>
</protein>
<accession>S3UYL4</accession>
<name>S3UYL4_9LEPT</name>
<dbReference type="RefSeq" id="WP_016550778.1">
    <property type="nucleotide sequence ID" value="NZ_AKWZ02000010.1"/>
</dbReference>
<dbReference type="AlphaFoldDB" id="S3UYL4"/>
<proteinExistence type="predicted"/>
<dbReference type="InterPro" id="IPR036291">
    <property type="entry name" value="NAD(P)-bd_dom_sf"/>
</dbReference>
<feature type="transmembrane region" description="Helical" evidence="1">
    <location>
        <begin position="12"/>
        <end position="36"/>
    </location>
</feature>
<dbReference type="Pfam" id="PF00106">
    <property type="entry name" value="adh_short"/>
    <property type="match status" value="1"/>
</dbReference>
<dbReference type="SUPFAM" id="SSF51735">
    <property type="entry name" value="NAD(P)-binding Rossmann-fold domains"/>
    <property type="match status" value="1"/>
</dbReference>
<dbReference type="Proteomes" id="UP000014540">
    <property type="component" value="Unassembled WGS sequence"/>
</dbReference>
<dbReference type="STRING" id="1193011.LEP1GSC058_3681"/>
<comment type="caution">
    <text evidence="2">The sequence shown here is derived from an EMBL/GenBank/DDBJ whole genome shotgun (WGS) entry which is preliminary data.</text>
</comment>
<keyword evidence="1" id="KW-1133">Transmembrane helix</keyword>
<sequence>METHLKEEIALVTGYTAGIGLAIAVQLLNEGAIVFINGRTKKRADDALTSIRKILPNAKVDGNALLADGEW</sequence>
<dbReference type="Gene3D" id="3.40.50.720">
    <property type="entry name" value="NAD(P)-binding Rossmann-like Domain"/>
    <property type="match status" value="1"/>
</dbReference>
<organism evidence="2 3">
    <name type="scientific">Leptospira fainei serovar Hurstbridge str. BUT 6</name>
    <dbReference type="NCBI Taxonomy" id="1193011"/>
    <lineage>
        <taxon>Bacteria</taxon>
        <taxon>Pseudomonadati</taxon>
        <taxon>Spirochaetota</taxon>
        <taxon>Spirochaetia</taxon>
        <taxon>Leptospirales</taxon>
        <taxon>Leptospiraceae</taxon>
        <taxon>Leptospira</taxon>
    </lineage>
</organism>
<evidence type="ECO:0000313" key="3">
    <source>
        <dbReference type="Proteomes" id="UP000014540"/>
    </source>
</evidence>
<keyword evidence="1" id="KW-0472">Membrane</keyword>
<evidence type="ECO:0000313" key="2">
    <source>
        <dbReference type="EMBL" id="EPG74323.1"/>
    </source>
</evidence>
<keyword evidence="3" id="KW-1185">Reference proteome</keyword>
<dbReference type="InterPro" id="IPR002347">
    <property type="entry name" value="SDR_fam"/>
</dbReference>
<gene>
    <name evidence="2" type="ORF">LEP1GSC058_3681</name>
</gene>
<dbReference type="EMBL" id="AKWZ02000010">
    <property type="protein sequence ID" value="EPG74323.1"/>
    <property type="molecule type" value="Genomic_DNA"/>
</dbReference>